<dbReference type="EMBL" id="CP013344">
    <property type="protein sequence ID" value="AMU89130.1"/>
    <property type="molecule type" value="Genomic_DNA"/>
</dbReference>
<dbReference type="RefSeq" id="WP_054727807.1">
    <property type="nucleotide sequence ID" value="NZ_CP009429.1"/>
</dbReference>
<dbReference type="Pfam" id="PF11000">
    <property type="entry name" value="DUF2840"/>
    <property type="match status" value="1"/>
</dbReference>
<gene>
    <name evidence="1" type="ORF">ATM17_08775</name>
</gene>
<organism evidence="1 2">
    <name type="scientific">Sphingopyxis macrogoltabida</name>
    <name type="common">Sphingomonas macrogoltabidus</name>
    <dbReference type="NCBI Taxonomy" id="33050"/>
    <lineage>
        <taxon>Bacteria</taxon>
        <taxon>Pseudomonadati</taxon>
        <taxon>Pseudomonadota</taxon>
        <taxon>Alphaproteobacteria</taxon>
        <taxon>Sphingomonadales</taxon>
        <taxon>Sphingomonadaceae</taxon>
        <taxon>Sphingopyxis</taxon>
    </lineage>
</organism>
<reference evidence="2" key="1">
    <citation type="submission" date="2015-11" db="EMBL/GenBank/DDBJ databases">
        <title>Complete genome sequence of a polyethylene-glycol degrader Sphingopyxis macrogoltabida 203N (NBRC 111659).</title>
        <authorList>
            <person name="Yoshiyuki O."/>
            <person name="Shouta N."/>
            <person name="Nagata Y."/>
            <person name="Numata M."/>
            <person name="Tsuchikane K."/>
            <person name="Hosoyama A."/>
            <person name="Yamazoe A."/>
            <person name="Tsuda M."/>
            <person name="Fujita N."/>
            <person name="Kawai F."/>
        </authorList>
    </citation>
    <scope>NUCLEOTIDE SEQUENCE [LARGE SCALE GENOMIC DNA]</scope>
    <source>
        <strain evidence="2">203N</strain>
    </source>
</reference>
<evidence type="ECO:0000313" key="1">
    <source>
        <dbReference type="EMBL" id="AMU89130.1"/>
    </source>
</evidence>
<dbReference type="AlphaFoldDB" id="A0AAC8YZF2"/>
<dbReference type="KEGG" id="smaz:LH19_11055"/>
<accession>A0AAC8YZF2</accession>
<dbReference type="Proteomes" id="UP000076088">
    <property type="component" value="Chromosome"/>
</dbReference>
<evidence type="ECO:0000313" key="2">
    <source>
        <dbReference type="Proteomes" id="UP000076088"/>
    </source>
</evidence>
<evidence type="ECO:0008006" key="3">
    <source>
        <dbReference type="Google" id="ProtNLM"/>
    </source>
</evidence>
<keyword evidence="2" id="KW-1185">Reference proteome</keyword>
<proteinExistence type="predicted"/>
<dbReference type="InterPro" id="IPR021263">
    <property type="entry name" value="DUF2840"/>
</dbReference>
<name>A0AAC8YZF2_SPHMC</name>
<sequence length="168" mass="18135">MQAAAPPPVGVRLPASGLTDVELTWIEGRLEQQLRFGRVAAERSGGPHKRIASFRPGATFGLIGCTADDLGCVFWSLAIVRAVAPGAPFSTHPAVRPGGEILLSLSNLEPIRAVCREIDMIEASGVDACDVSPDHWRHIGQRLAAALPFRSYSAERHAAWLRHNEARL</sequence>
<reference evidence="1 2" key="2">
    <citation type="journal article" date="2016" name="Genome Announc.">
        <title>Complete Genome Sequence of Sphingopyxis macrogoltabida Strain 203N (NBRC 111659), a Polyethylene Glycol Degrader.</title>
        <authorList>
            <person name="Ohtsubo Y."/>
            <person name="Nonoyama S."/>
            <person name="Nagata Y."/>
            <person name="Numata M."/>
            <person name="Tsuchikane K."/>
            <person name="Hosoyama A."/>
            <person name="Yamazoe A."/>
            <person name="Tsuda M."/>
            <person name="Fujita N."/>
            <person name="Kawai F."/>
        </authorList>
    </citation>
    <scope>NUCLEOTIDE SEQUENCE [LARGE SCALE GENOMIC DNA]</scope>
    <source>
        <strain evidence="1 2">203N</strain>
    </source>
</reference>
<protein>
    <recommendedName>
        <fullName evidence="3">Glycosidase</fullName>
    </recommendedName>
</protein>